<dbReference type="RefSeq" id="XP_013246351.1">
    <property type="nucleotide sequence ID" value="XM_013390897.1"/>
</dbReference>
<evidence type="ECO:0000313" key="1">
    <source>
        <dbReference type="EMBL" id="KDN53561.1"/>
    </source>
</evidence>
<dbReference type="Proteomes" id="UP000027361">
    <property type="component" value="Unassembled WGS sequence"/>
</dbReference>
<dbReference type="HOGENOM" id="CLU_2689542_0_0_1"/>
<protein>
    <submittedName>
        <fullName evidence="1">Uncharacterized protein</fullName>
    </submittedName>
</protein>
<accession>A0A066WI95</accession>
<evidence type="ECO:0000313" key="2">
    <source>
        <dbReference type="Proteomes" id="UP000027361"/>
    </source>
</evidence>
<dbReference type="AlphaFoldDB" id="A0A066WI95"/>
<proteinExistence type="predicted"/>
<keyword evidence="2" id="KW-1185">Reference proteome</keyword>
<sequence length="74" mass="8281">MKGRLLEVIIPGFSSVQCAMLSMHMFYTDVTCREVHSEAARRKGHIGIVPSDIGVLRVESCFSLRGLNAQRFNL</sequence>
<dbReference type="GeneID" id="25261833"/>
<comment type="caution">
    <text evidence="1">The sequence shown here is derived from an EMBL/GenBank/DDBJ whole genome shotgun (WGS) entry which is preliminary data.</text>
</comment>
<name>A0A066WI95_TILAU</name>
<organism evidence="1 2">
    <name type="scientific">Tilletiaria anomala (strain ATCC 24038 / CBS 436.72 / UBC 951)</name>
    <dbReference type="NCBI Taxonomy" id="1037660"/>
    <lineage>
        <taxon>Eukaryota</taxon>
        <taxon>Fungi</taxon>
        <taxon>Dikarya</taxon>
        <taxon>Basidiomycota</taxon>
        <taxon>Ustilaginomycotina</taxon>
        <taxon>Exobasidiomycetes</taxon>
        <taxon>Georgefischeriales</taxon>
        <taxon>Tilletiariaceae</taxon>
        <taxon>Tilletiaria</taxon>
    </lineage>
</organism>
<dbReference type="InParanoid" id="A0A066WI95"/>
<gene>
    <name evidence="1" type="ORF">K437DRAFT_1716</name>
</gene>
<dbReference type="EMBL" id="JMSN01000001">
    <property type="protein sequence ID" value="KDN53561.1"/>
    <property type="molecule type" value="Genomic_DNA"/>
</dbReference>
<reference evidence="1 2" key="1">
    <citation type="submission" date="2014-05" db="EMBL/GenBank/DDBJ databases">
        <title>Draft genome sequence of a rare smut relative, Tilletiaria anomala UBC 951.</title>
        <authorList>
            <consortium name="DOE Joint Genome Institute"/>
            <person name="Toome M."/>
            <person name="Kuo A."/>
            <person name="Henrissat B."/>
            <person name="Lipzen A."/>
            <person name="Tritt A."/>
            <person name="Yoshinaga Y."/>
            <person name="Zane M."/>
            <person name="Barry K."/>
            <person name="Grigoriev I.V."/>
            <person name="Spatafora J.W."/>
            <person name="Aimea M.C."/>
        </authorList>
    </citation>
    <scope>NUCLEOTIDE SEQUENCE [LARGE SCALE GENOMIC DNA]</scope>
    <source>
        <strain evidence="1 2">UBC 951</strain>
    </source>
</reference>